<evidence type="ECO:0000259" key="10">
    <source>
        <dbReference type="Pfam" id="PF00746"/>
    </source>
</evidence>
<feature type="transmembrane region" description="Helical" evidence="8">
    <location>
        <begin position="618"/>
        <end position="637"/>
    </location>
</feature>
<organism evidence="12 13">
    <name type="scientific">Priestia taiwanensis</name>
    <dbReference type="NCBI Taxonomy" id="1347902"/>
    <lineage>
        <taxon>Bacteria</taxon>
        <taxon>Bacillati</taxon>
        <taxon>Bacillota</taxon>
        <taxon>Bacilli</taxon>
        <taxon>Bacillales</taxon>
        <taxon>Bacillaceae</taxon>
        <taxon>Priestia</taxon>
    </lineage>
</organism>
<dbReference type="Pfam" id="PF00746">
    <property type="entry name" value="Gram_pos_anchor"/>
    <property type="match status" value="1"/>
</dbReference>
<dbReference type="Pfam" id="PF00149">
    <property type="entry name" value="Metallophos"/>
    <property type="match status" value="1"/>
</dbReference>
<keyword evidence="3" id="KW-0964">Secreted</keyword>
<dbReference type="PANTHER" id="PTHR11575">
    <property type="entry name" value="5'-NUCLEOTIDASE-RELATED"/>
    <property type="match status" value="1"/>
</dbReference>
<dbReference type="NCBIfam" id="TIGR01167">
    <property type="entry name" value="LPXTG_anchor"/>
    <property type="match status" value="1"/>
</dbReference>
<feature type="region of interest" description="Disordered" evidence="7">
    <location>
        <begin position="544"/>
        <end position="616"/>
    </location>
</feature>
<reference evidence="12" key="1">
    <citation type="journal article" date="2014" name="Int. J. Syst. Evol. Microbiol.">
        <title>Complete genome sequence of Corynebacterium casei LMG S-19264T (=DSM 44701T), isolated from a smear-ripened cheese.</title>
        <authorList>
            <consortium name="US DOE Joint Genome Institute (JGI-PGF)"/>
            <person name="Walter F."/>
            <person name="Albersmeier A."/>
            <person name="Kalinowski J."/>
            <person name="Ruckert C."/>
        </authorList>
    </citation>
    <scope>NUCLEOTIDE SEQUENCE</scope>
    <source>
        <strain evidence="12">CGMCC 1.12698</strain>
    </source>
</reference>
<keyword evidence="6" id="KW-0547">Nucleotide-binding</keyword>
<dbReference type="PROSITE" id="PS00786">
    <property type="entry name" value="5_NUCLEOTIDASE_2"/>
    <property type="match status" value="1"/>
</dbReference>
<dbReference type="InterPro" id="IPR019931">
    <property type="entry name" value="LPXTG_anchor"/>
</dbReference>
<feature type="signal peptide" evidence="6">
    <location>
        <begin position="1"/>
        <end position="29"/>
    </location>
</feature>
<protein>
    <submittedName>
        <fullName evidence="12">Bifunctional metallophosphatase/5'-nucleotidase</fullName>
    </submittedName>
</protein>
<dbReference type="InterPro" id="IPR004843">
    <property type="entry name" value="Calcineurin-like_PHP"/>
</dbReference>
<evidence type="ECO:0000256" key="4">
    <source>
        <dbReference type="ARBA" id="ARBA00022729"/>
    </source>
</evidence>
<dbReference type="GO" id="GO:0008768">
    <property type="term" value="F:UDP-sugar diphosphatase activity"/>
    <property type="evidence" value="ECO:0007669"/>
    <property type="project" value="TreeGrafter"/>
</dbReference>
<dbReference type="GO" id="GO:0000166">
    <property type="term" value="F:nucleotide binding"/>
    <property type="evidence" value="ECO:0007669"/>
    <property type="project" value="UniProtKB-KW"/>
</dbReference>
<dbReference type="EMBL" id="BMFK01000001">
    <property type="protein sequence ID" value="GGE68211.1"/>
    <property type="molecule type" value="Genomic_DNA"/>
</dbReference>
<evidence type="ECO:0000256" key="8">
    <source>
        <dbReference type="SAM" id="Phobius"/>
    </source>
</evidence>
<sequence>MWKKPALSIALATSLVVPTVLGTTDTIQAAEEPKYIDVQFLGINDFHGSIKNAAYLAGSFNQREAEATAKGAHTIRVHAGDAVGASPAESSLLQDEPTMKILDKMNFKVGALGNHEFDEGLGELKRLYSGAEQHPNVKEYTQGTNYKYDGISKDFKHLAANVIDKKTGQPVFDPYTVKEIGGVEVGFIGVVTTETPSVVMPEFVKDYDFISEADAINKYTKELKDKGVKAIVVLGHVGAETNKTTNVTTGEFADIAHKIDDEVDILFAAHSHKYANGVVDGKLIVQSQSHAKAFADIDAKIDPATKDFVKGEMKAEIVDVTKESVTPDAEIQKIVDEATEITKKVAGKEIAKAGSANPVGERKPEGGESSLGNLITDGQRILTGADFAITNSGGIRDSLNPTKNEKGEDIFTWGSAYAVQPFGNQVKTYELTGQQIKDALNQQWQNPARDMFLQISGFKYTYTKTDKGTHVVDMFLPDGKKMDLNQTYSVAMNEFLAGGGDAFTKFKEGRLIEGNKTDTEMFVDYITQLGQQGKTIAPTIEGRIKEVKAGETKPEPPTTGGETTNPEPPTTGEEGTKPKPPTTGEEGTKPEPPTTEETKDTVKETTDEKELPNTATNMYSMMAAGVATLLAGTVVFFRRRKQQQ</sequence>
<keyword evidence="4 6" id="KW-0732">Signal</keyword>
<keyword evidence="5" id="KW-0572">Peptidoglycan-anchor</keyword>
<dbReference type="InterPro" id="IPR006179">
    <property type="entry name" value="5_nucleotidase/apyrase"/>
</dbReference>
<keyword evidence="13" id="KW-1185">Reference proteome</keyword>
<dbReference type="PANTHER" id="PTHR11575:SF24">
    <property type="entry name" value="5'-NUCLEOTIDASE"/>
    <property type="match status" value="1"/>
</dbReference>
<comment type="similarity">
    <text evidence="6">Belongs to the 5'-nucleotidase family.</text>
</comment>
<dbReference type="InterPro" id="IPR008334">
    <property type="entry name" value="5'-Nucleotdase_C"/>
</dbReference>
<evidence type="ECO:0000256" key="3">
    <source>
        <dbReference type="ARBA" id="ARBA00022525"/>
    </source>
</evidence>
<keyword evidence="6" id="KW-0378">Hydrolase</keyword>
<comment type="subcellular location">
    <subcellularLocation>
        <location evidence="1">Secreted</location>
        <location evidence="1">Cell wall</location>
        <topology evidence="1">Peptidoglycan-anchor</topology>
    </subcellularLocation>
</comment>
<feature type="domain" description="Gram-positive cocci surface proteins LPxTG" evidence="10">
    <location>
        <begin position="604"/>
        <end position="642"/>
    </location>
</feature>
<feature type="region of interest" description="Disordered" evidence="7">
    <location>
        <begin position="354"/>
        <end position="373"/>
    </location>
</feature>
<dbReference type="SUPFAM" id="SSF56300">
    <property type="entry name" value="Metallo-dependent phosphatases"/>
    <property type="match status" value="1"/>
</dbReference>
<dbReference type="SUPFAM" id="SSF55816">
    <property type="entry name" value="5'-nucleotidase (syn. UDP-sugar hydrolase), C-terminal domain"/>
    <property type="match status" value="1"/>
</dbReference>
<feature type="domain" description="5'-Nucleotidase C-terminal" evidence="11">
    <location>
        <begin position="361"/>
        <end position="508"/>
    </location>
</feature>
<keyword evidence="8" id="KW-0472">Membrane</keyword>
<name>A0A917AQH6_9BACI</name>
<keyword evidence="8" id="KW-1133">Transmembrane helix</keyword>
<feature type="compositionally biased region" description="Low complexity" evidence="7">
    <location>
        <begin position="558"/>
        <end position="573"/>
    </location>
</feature>
<keyword evidence="2" id="KW-0134">Cell wall</keyword>
<dbReference type="PRINTS" id="PR01607">
    <property type="entry name" value="APYRASEFAMLY"/>
</dbReference>
<proteinExistence type="inferred from homology"/>
<evidence type="ECO:0000256" key="1">
    <source>
        <dbReference type="ARBA" id="ARBA00004168"/>
    </source>
</evidence>
<dbReference type="InterPro" id="IPR029052">
    <property type="entry name" value="Metallo-depent_PP-like"/>
</dbReference>
<feature type="domain" description="Calcineurin-like phosphoesterase" evidence="9">
    <location>
        <begin position="40"/>
        <end position="274"/>
    </location>
</feature>
<dbReference type="Proteomes" id="UP000605259">
    <property type="component" value="Unassembled WGS sequence"/>
</dbReference>
<reference evidence="12" key="2">
    <citation type="submission" date="2020-09" db="EMBL/GenBank/DDBJ databases">
        <authorList>
            <person name="Sun Q."/>
            <person name="Zhou Y."/>
        </authorList>
    </citation>
    <scope>NUCLEOTIDE SEQUENCE</scope>
    <source>
        <strain evidence="12">CGMCC 1.12698</strain>
    </source>
</reference>
<dbReference type="GO" id="GO:0009166">
    <property type="term" value="P:nucleotide catabolic process"/>
    <property type="evidence" value="ECO:0007669"/>
    <property type="project" value="InterPro"/>
</dbReference>
<dbReference type="AlphaFoldDB" id="A0A917AQH6"/>
<comment type="caution">
    <text evidence="12">The sequence shown here is derived from an EMBL/GenBank/DDBJ whole genome shotgun (WGS) entry which is preliminary data.</text>
</comment>
<dbReference type="GO" id="GO:0008253">
    <property type="term" value="F:5'-nucleotidase activity"/>
    <property type="evidence" value="ECO:0007669"/>
    <property type="project" value="TreeGrafter"/>
</dbReference>
<evidence type="ECO:0000313" key="13">
    <source>
        <dbReference type="Proteomes" id="UP000605259"/>
    </source>
</evidence>
<accession>A0A917AQH6</accession>
<evidence type="ECO:0000256" key="5">
    <source>
        <dbReference type="ARBA" id="ARBA00023088"/>
    </source>
</evidence>
<feature type="compositionally biased region" description="Basic and acidic residues" evidence="7">
    <location>
        <begin position="596"/>
        <end position="611"/>
    </location>
</feature>
<dbReference type="Pfam" id="PF02872">
    <property type="entry name" value="5_nucleotid_C"/>
    <property type="match status" value="1"/>
</dbReference>
<dbReference type="Gene3D" id="3.90.780.10">
    <property type="entry name" value="5'-Nucleotidase, C-terminal domain"/>
    <property type="match status" value="1"/>
</dbReference>
<feature type="compositionally biased region" description="Basic and acidic residues" evidence="7">
    <location>
        <begin position="544"/>
        <end position="554"/>
    </location>
</feature>
<evidence type="ECO:0000313" key="12">
    <source>
        <dbReference type="EMBL" id="GGE68211.1"/>
    </source>
</evidence>
<dbReference type="GO" id="GO:0046872">
    <property type="term" value="F:metal ion binding"/>
    <property type="evidence" value="ECO:0007669"/>
    <property type="project" value="InterPro"/>
</dbReference>
<evidence type="ECO:0000256" key="6">
    <source>
        <dbReference type="RuleBase" id="RU362119"/>
    </source>
</evidence>
<dbReference type="GO" id="GO:0030288">
    <property type="term" value="C:outer membrane-bounded periplasmic space"/>
    <property type="evidence" value="ECO:0007669"/>
    <property type="project" value="TreeGrafter"/>
</dbReference>
<evidence type="ECO:0000256" key="7">
    <source>
        <dbReference type="SAM" id="MobiDB-lite"/>
    </source>
</evidence>
<dbReference type="InterPro" id="IPR006146">
    <property type="entry name" value="5'-Nucleotdase_CS"/>
</dbReference>
<dbReference type="Gene3D" id="3.60.21.10">
    <property type="match status" value="1"/>
</dbReference>
<dbReference type="InterPro" id="IPR036907">
    <property type="entry name" value="5'-Nucleotdase_C_sf"/>
</dbReference>
<evidence type="ECO:0000259" key="9">
    <source>
        <dbReference type="Pfam" id="PF00149"/>
    </source>
</evidence>
<evidence type="ECO:0000256" key="2">
    <source>
        <dbReference type="ARBA" id="ARBA00022512"/>
    </source>
</evidence>
<keyword evidence="8" id="KW-0812">Transmembrane</keyword>
<evidence type="ECO:0000259" key="11">
    <source>
        <dbReference type="Pfam" id="PF02872"/>
    </source>
</evidence>
<dbReference type="RefSeq" id="WP_188388011.1">
    <property type="nucleotide sequence ID" value="NZ_BMFK01000001.1"/>
</dbReference>
<gene>
    <name evidence="12" type="ORF">GCM10007140_17830</name>
</gene>
<feature type="chain" id="PRO_5038159359" evidence="6">
    <location>
        <begin position="30"/>
        <end position="644"/>
    </location>
</feature>